<dbReference type="PANTHER" id="PTHR13715">
    <property type="entry name" value="RYANODINE RECEPTOR AND IP3 RECEPTOR"/>
    <property type="match status" value="1"/>
</dbReference>
<dbReference type="Gene3D" id="2.80.10.50">
    <property type="match status" value="2"/>
</dbReference>
<keyword evidence="2" id="KW-0109">Calcium transport</keyword>
<keyword evidence="2" id="KW-0107">Calcium channel</keyword>
<evidence type="ECO:0000259" key="4">
    <source>
        <dbReference type="PROSITE" id="PS50919"/>
    </source>
</evidence>
<protein>
    <recommendedName>
        <fullName evidence="2">Inositol 1,4,5-trisphosphate receptor</fullName>
    </recommendedName>
</protein>
<comment type="domain">
    <text evidence="2">The receptor contains a calcium channel in its C-terminal extremity. Its large N-terminal cytoplasmic region has the ligand-binding site in the N-terminus and modulatory sites in the middle portion immediately upstream of the channel region.</text>
</comment>
<dbReference type="GO" id="GO:0005220">
    <property type="term" value="F:inositol 1,4,5-trisphosphate-gated calcium channel activity"/>
    <property type="evidence" value="ECO:0007669"/>
    <property type="project" value="UniProtKB-UniRule"/>
</dbReference>
<sequence length="957" mass="110135">MLKKNSSVEDQANAVEQQRNRGSKVVYGQPIQLRHQFTGKYIHFSKKEMAELATKTMRVELQAYNAKQAQFRIMPRYKVRSEGDVVCIGDQVVLESFKSHGQYISVSEDVFPEDSVYAFRHEINFSVVHSTFTVYRQACAYDAQKEYLTPNGCVRFFHKEIDAYICAEGQFNDSVMQDVHLRVRGIDYSIPKTVFPSTSAITYWQIEAKNSMFPGGFLQWETPVRFQHMITQLYLTVKKDGKYTLTLTDDRNDTGTVFKLYPVVKKNEPIPKGSYCRIKHVITGYWMQALQGVSFILRRKTDLHQHNAIPEEVPRETLVQGTSTAFSDIEWTTAVMKKVGLSEQMMFADAFTIQNVEPENLTNFSFMCGYIPLLQNLIQYALKELEAWMFIDGRPIKKRQKLVRNLLGIRSMVTLLQAKWECVPYRSTMIMVQIYCVLNAYLKGDSRKNELWLARHNVFFLHQISLKGPVGQRATIMLTELLDGNRKVIDRMSEKQVDYIIELLAENMDYRYLDLLGVLCVCQDVAIRRHQKYIAEAWLKSTKKPIYDTKVGQAIGEDSNVIYVSTNRKTWTSLNEFTNKVGGTSEEQLKFLHSQLNLMSKICQNRNEMAIQILTAELKYLTWDEAMLCLTNPELPDDLRAQYCKLIIVLFVDVPGNISTAEDVLMTMEYDNIVTNNMRSDSEKILDKVVDSGELNTHLEQLKRWIMEFLSENRFMVLRLVYLLVTYCCYDTKVALREVLEPLLGILDGGTSATEEEMELFHSSGRYQMSLENNAVIDAKYQAIDLVLNIRFNNRLEAFAGLFKEVHSMKDHDHPLSPIISGNFEESSISRYRDDVMDRLGEIVDNTAILQPGVLVDILSDISAYKYDNLVMKATHLLVRYYSAFENLLSRAITAKILVNDESLKNLKKVRNRIPLLSLVVNSAINPDNAQKICPLLDELIRNFVQVTLVALARHQC</sequence>
<dbReference type="Pfam" id="PF08709">
    <property type="entry name" value="Ins145_P3_rec"/>
    <property type="match status" value="1"/>
</dbReference>
<dbReference type="SUPFAM" id="SSF100909">
    <property type="entry name" value="IP3 receptor type 1 binding core, domain 2"/>
    <property type="match status" value="1"/>
</dbReference>
<keyword evidence="2" id="KW-0106">Calcium</keyword>
<comment type="similarity">
    <text evidence="2">Belongs to the InsP3 receptor family.</text>
</comment>
<keyword evidence="2" id="KW-1071">Ligand-gated ion channel</keyword>
<dbReference type="Proteomes" id="UP000014760">
    <property type="component" value="Unassembled WGS sequence"/>
</dbReference>
<dbReference type="Pfam" id="PF01365">
    <property type="entry name" value="RYDR_ITPR"/>
    <property type="match status" value="1"/>
</dbReference>
<evidence type="ECO:0000256" key="3">
    <source>
        <dbReference type="SAM" id="MobiDB-lite"/>
    </source>
</evidence>
<gene>
    <name evidence="5" type="ORF">CAPTEDRAFT_189051</name>
</gene>
<name>R7UUS8_CAPTE</name>
<evidence type="ECO:0000313" key="7">
    <source>
        <dbReference type="Proteomes" id="UP000014760"/>
    </source>
</evidence>
<proteinExistence type="inferred from homology"/>
<keyword evidence="2" id="KW-0406">Ion transport</keyword>
<evidence type="ECO:0000313" key="6">
    <source>
        <dbReference type="EnsemblMetazoa" id="CapteP189051"/>
    </source>
</evidence>
<dbReference type="PRINTS" id="PR00779">
    <property type="entry name" value="INSP3RECEPTR"/>
</dbReference>
<dbReference type="CDD" id="cd23280">
    <property type="entry name" value="beta-trefoil_MIR_itr-1-like"/>
    <property type="match status" value="1"/>
</dbReference>
<dbReference type="InterPro" id="IPR036300">
    <property type="entry name" value="MIR_dom_sf"/>
</dbReference>
<dbReference type="HOGENOM" id="CLU_308413_0_0_1"/>
<dbReference type="GO" id="GO:0051209">
    <property type="term" value="P:release of sequestered calcium ion into cytosol"/>
    <property type="evidence" value="ECO:0007669"/>
    <property type="project" value="UniProtKB-UniRule"/>
</dbReference>
<dbReference type="SMART" id="SM00472">
    <property type="entry name" value="MIR"/>
    <property type="match status" value="2"/>
</dbReference>
<keyword evidence="2" id="KW-0675">Receptor</keyword>
<dbReference type="AlphaFoldDB" id="R7UUS8"/>
<dbReference type="GO" id="GO:0070679">
    <property type="term" value="F:inositol 1,4,5 trisphosphate binding"/>
    <property type="evidence" value="ECO:0007669"/>
    <property type="project" value="UniProtKB-UniRule"/>
</dbReference>
<dbReference type="InterPro" id="IPR000493">
    <property type="entry name" value="InsP3_rcpt"/>
</dbReference>
<dbReference type="EnsemblMetazoa" id="CapteT189051">
    <property type="protein sequence ID" value="CapteP189051"/>
    <property type="gene ID" value="CapteG189051"/>
</dbReference>
<evidence type="ECO:0000256" key="1">
    <source>
        <dbReference type="ARBA" id="ARBA00022737"/>
    </source>
</evidence>
<keyword evidence="1" id="KW-0677">Repeat</keyword>
<keyword evidence="2" id="KW-0407">Ion channel</keyword>
<feature type="compositionally biased region" description="Polar residues" evidence="3">
    <location>
        <begin position="1"/>
        <end position="17"/>
    </location>
</feature>
<reference evidence="5 7" key="2">
    <citation type="journal article" date="2013" name="Nature">
        <title>Insights into bilaterian evolution from three spiralian genomes.</title>
        <authorList>
            <person name="Simakov O."/>
            <person name="Marletaz F."/>
            <person name="Cho S.J."/>
            <person name="Edsinger-Gonzales E."/>
            <person name="Havlak P."/>
            <person name="Hellsten U."/>
            <person name="Kuo D.H."/>
            <person name="Larsson T."/>
            <person name="Lv J."/>
            <person name="Arendt D."/>
            <person name="Savage R."/>
            <person name="Osoegawa K."/>
            <person name="de Jong P."/>
            <person name="Grimwood J."/>
            <person name="Chapman J.A."/>
            <person name="Shapiro H."/>
            <person name="Aerts A."/>
            <person name="Otillar R.P."/>
            <person name="Terry A.Y."/>
            <person name="Boore J.L."/>
            <person name="Grigoriev I.V."/>
            <person name="Lindberg D.R."/>
            <person name="Seaver E.C."/>
            <person name="Weisblat D.A."/>
            <person name="Putnam N.H."/>
            <person name="Rokhsar D.S."/>
        </authorList>
    </citation>
    <scope>NUCLEOTIDE SEQUENCE</scope>
    <source>
        <strain evidence="5 7">I ESC-2004</strain>
    </source>
</reference>
<dbReference type="OMA" id="ASLMHMN"/>
<organism evidence="5">
    <name type="scientific">Capitella teleta</name>
    <name type="common">Polychaete worm</name>
    <dbReference type="NCBI Taxonomy" id="283909"/>
    <lineage>
        <taxon>Eukaryota</taxon>
        <taxon>Metazoa</taxon>
        <taxon>Spiralia</taxon>
        <taxon>Lophotrochozoa</taxon>
        <taxon>Annelida</taxon>
        <taxon>Polychaeta</taxon>
        <taxon>Sedentaria</taxon>
        <taxon>Scolecida</taxon>
        <taxon>Capitellidae</taxon>
        <taxon>Capitella</taxon>
    </lineage>
</organism>
<dbReference type="PANTHER" id="PTHR13715:SF99">
    <property type="entry name" value="INOSITOL 1,4,5-TRISPHOSPHATE RECEPTOR-LIKE PROTEIN A"/>
    <property type="match status" value="1"/>
</dbReference>
<dbReference type="InterPro" id="IPR000699">
    <property type="entry name" value="RIH_dom"/>
</dbReference>
<feature type="domain" description="MIR" evidence="4">
    <location>
        <begin position="22"/>
        <end position="76"/>
    </location>
</feature>
<keyword evidence="2" id="KW-0813">Transport</keyword>
<feature type="region of interest" description="Disordered" evidence="3">
    <location>
        <begin position="1"/>
        <end position="21"/>
    </location>
</feature>
<reference evidence="7" key="1">
    <citation type="submission" date="2012-12" db="EMBL/GenBank/DDBJ databases">
        <authorList>
            <person name="Hellsten U."/>
            <person name="Grimwood J."/>
            <person name="Chapman J.A."/>
            <person name="Shapiro H."/>
            <person name="Aerts A."/>
            <person name="Otillar R.P."/>
            <person name="Terry A.Y."/>
            <person name="Boore J.L."/>
            <person name="Simakov O."/>
            <person name="Marletaz F."/>
            <person name="Cho S.-J."/>
            <person name="Edsinger-Gonzales E."/>
            <person name="Havlak P."/>
            <person name="Kuo D.-H."/>
            <person name="Larsson T."/>
            <person name="Lv J."/>
            <person name="Arendt D."/>
            <person name="Savage R."/>
            <person name="Osoegawa K."/>
            <person name="de Jong P."/>
            <person name="Lindberg D.R."/>
            <person name="Seaver E.C."/>
            <person name="Weisblat D.A."/>
            <person name="Putnam N.H."/>
            <person name="Grigoriev I.V."/>
            <person name="Rokhsar D.S."/>
        </authorList>
    </citation>
    <scope>NUCLEOTIDE SEQUENCE</scope>
    <source>
        <strain evidence="7">I ESC-2004</strain>
    </source>
</reference>
<accession>R7UUS8</accession>
<dbReference type="EMBL" id="AMQN01006974">
    <property type="status" value="NOT_ANNOTATED_CDS"/>
    <property type="molecule type" value="Genomic_DNA"/>
</dbReference>
<comment type="function">
    <text evidence="2">Receptor for inositol 1,4,5-trisphosphate, a second messenger that mediates the release of intracellular calcium.</text>
</comment>
<comment type="subunit">
    <text evidence="2">Homotetramer.</text>
</comment>
<dbReference type="SUPFAM" id="SSF82109">
    <property type="entry name" value="MIR domain"/>
    <property type="match status" value="2"/>
</dbReference>
<dbReference type="GO" id="GO:0005789">
    <property type="term" value="C:endoplasmic reticulum membrane"/>
    <property type="evidence" value="ECO:0007669"/>
    <property type="project" value="UniProtKB-SubCell"/>
</dbReference>
<keyword evidence="2" id="KW-0472">Membrane</keyword>
<keyword evidence="2" id="KW-0256">Endoplasmic reticulum</keyword>
<comment type="subcellular location">
    <subcellularLocation>
        <location evidence="2">Endoplasmic reticulum membrane</location>
        <topology evidence="2">Multi-pass membrane protein</topology>
    </subcellularLocation>
</comment>
<dbReference type="Pfam" id="PF02815">
    <property type="entry name" value="MIR"/>
    <property type="match status" value="1"/>
</dbReference>
<dbReference type="InterPro" id="IPR014821">
    <property type="entry name" value="Ins145_P3_rcpt"/>
</dbReference>
<dbReference type="InterPro" id="IPR016093">
    <property type="entry name" value="MIR_motif"/>
</dbReference>
<dbReference type="STRING" id="283909.R7UUS8"/>
<dbReference type="PROSITE" id="PS50919">
    <property type="entry name" value="MIR"/>
    <property type="match status" value="1"/>
</dbReference>
<dbReference type="OrthoDB" id="300855at2759"/>
<dbReference type="EMBL" id="KB299669">
    <property type="protein sequence ID" value="ELU07682.1"/>
    <property type="molecule type" value="Genomic_DNA"/>
</dbReference>
<dbReference type="InterPro" id="IPR015925">
    <property type="entry name" value="Ryanodine_IP3_receptor"/>
</dbReference>
<evidence type="ECO:0000256" key="2">
    <source>
        <dbReference type="RuleBase" id="RU368044"/>
    </source>
</evidence>
<keyword evidence="7" id="KW-1185">Reference proteome</keyword>
<reference evidence="6" key="3">
    <citation type="submission" date="2015-06" db="UniProtKB">
        <authorList>
            <consortium name="EnsemblMetazoa"/>
        </authorList>
    </citation>
    <scope>IDENTIFICATION</scope>
</reference>
<dbReference type="InterPro" id="IPR035910">
    <property type="entry name" value="RyR/IP3R_RIH_dom_sf"/>
</dbReference>
<evidence type="ECO:0000313" key="5">
    <source>
        <dbReference type="EMBL" id="ELU07682.1"/>
    </source>
</evidence>